<dbReference type="CDD" id="cd03673">
    <property type="entry name" value="NUDIX_Ap6A_hydrolase"/>
    <property type="match status" value="1"/>
</dbReference>
<proteinExistence type="predicted"/>
<dbReference type="PROSITE" id="PS51462">
    <property type="entry name" value="NUDIX"/>
    <property type="match status" value="1"/>
</dbReference>
<dbReference type="EMBL" id="JROO01000003">
    <property type="protein sequence ID" value="KII00512.1"/>
    <property type="molecule type" value="Genomic_DNA"/>
</dbReference>
<dbReference type="GO" id="GO:0006754">
    <property type="term" value="P:ATP biosynthetic process"/>
    <property type="evidence" value="ECO:0007669"/>
    <property type="project" value="TreeGrafter"/>
</dbReference>
<dbReference type="OrthoDB" id="4287477at2"/>
<sequence length="324" mass="34540">MSDRPRVPGSAADTAPERGIPPGGYLEPIRAAGAVLWRGGPGAREVALVHRPERADWTLPKGKVKNREHVLGAAVRETAEETGLLPVLGRRLPPQRYLKDGWPKQVEWWAATARGESRFEPGDEVDALEWLPVDRARDRLTYGSDAEVLDEFAAGPAETVPLVLLRHASAGSKGGRDGDDLLRPLDAEGRGDADALARVLPALGTLRVVSSEAARCVETMTPYSAANCAPMRTERAFTADSAQAGTTVDAEAARAALDALIDEGVPTAVCTHGELVSGLVRAALGRLDAPVPQQLSLRKGAFWVLHLSCADGRLAAMERHSARV</sequence>
<gene>
    <name evidence="4" type="ORF">LP52_00850</name>
</gene>
<protein>
    <submittedName>
        <fullName evidence="4">DNA mismatch repair protein MutT</fullName>
    </submittedName>
</protein>
<dbReference type="InterPro" id="IPR000086">
    <property type="entry name" value="NUDIX_hydrolase_dom"/>
</dbReference>
<evidence type="ECO:0000313" key="5">
    <source>
        <dbReference type="Proteomes" id="UP000031675"/>
    </source>
</evidence>
<dbReference type="GO" id="GO:0004081">
    <property type="term" value="F:bis(5'-nucleosyl)-tetraphosphatase (asymmetrical) activity"/>
    <property type="evidence" value="ECO:0007669"/>
    <property type="project" value="TreeGrafter"/>
</dbReference>
<dbReference type="Proteomes" id="UP000031675">
    <property type="component" value="Unassembled WGS sequence"/>
</dbReference>
<dbReference type="SUPFAM" id="SSF55811">
    <property type="entry name" value="Nudix"/>
    <property type="match status" value="1"/>
</dbReference>
<dbReference type="InterPro" id="IPR013078">
    <property type="entry name" value="His_Pase_superF_clade-1"/>
</dbReference>
<name>A0A0C2JGV3_9ACTN</name>
<accession>A0A0C2JGV3</accession>
<dbReference type="STRING" id="183763.LP52_00850"/>
<dbReference type="AlphaFoldDB" id="A0A0C2JGV3"/>
<dbReference type="InterPro" id="IPR015797">
    <property type="entry name" value="NUDIX_hydrolase-like_dom_sf"/>
</dbReference>
<dbReference type="SUPFAM" id="SSF53254">
    <property type="entry name" value="Phosphoglycerate mutase-like"/>
    <property type="match status" value="1"/>
</dbReference>
<dbReference type="Gene3D" id="3.40.50.1240">
    <property type="entry name" value="Phosphoglycerate mutase-like"/>
    <property type="match status" value="1"/>
</dbReference>
<dbReference type="RefSeq" id="WP_040270020.1">
    <property type="nucleotide sequence ID" value="NZ_JROO01000003.1"/>
</dbReference>
<evidence type="ECO:0000256" key="2">
    <source>
        <dbReference type="SAM" id="MobiDB-lite"/>
    </source>
</evidence>
<dbReference type="InterPro" id="IPR029033">
    <property type="entry name" value="His_PPase_superfam"/>
</dbReference>
<dbReference type="PANTHER" id="PTHR21340">
    <property type="entry name" value="DIADENOSINE 5,5-P1,P4-TETRAPHOSPHATE PYROPHOSPHOHYDROLASE MUTT"/>
    <property type="match status" value="1"/>
</dbReference>
<keyword evidence="1" id="KW-0378">Hydrolase</keyword>
<dbReference type="GO" id="GO:0006167">
    <property type="term" value="P:AMP biosynthetic process"/>
    <property type="evidence" value="ECO:0007669"/>
    <property type="project" value="TreeGrafter"/>
</dbReference>
<evidence type="ECO:0000256" key="1">
    <source>
        <dbReference type="ARBA" id="ARBA00022801"/>
    </source>
</evidence>
<feature type="domain" description="Nudix hydrolase" evidence="3">
    <location>
        <begin position="27"/>
        <end position="153"/>
    </location>
</feature>
<dbReference type="PANTHER" id="PTHR21340:SF0">
    <property type="entry name" value="BIS(5'-NUCLEOSYL)-TETRAPHOSPHATASE [ASYMMETRICAL]"/>
    <property type="match status" value="1"/>
</dbReference>
<keyword evidence="5" id="KW-1185">Reference proteome</keyword>
<organism evidence="4 5">
    <name type="scientific">Streptomonospora alba</name>
    <dbReference type="NCBI Taxonomy" id="183763"/>
    <lineage>
        <taxon>Bacteria</taxon>
        <taxon>Bacillati</taxon>
        <taxon>Actinomycetota</taxon>
        <taxon>Actinomycetes</taxon>
        <taxon>Streptosporangiales</taxon>
        <taxon>Nocardiopsidaceae</taxon>
        <taxon>Streptomonospora</taxon>
    </lineage>
</organism>
<reference evidence="5" key="1">
    <citation type="journal article" date="2015" name="Chem. Biol.">
        <title>Structure, bioactivity, and resistance mechanism of streptomonomicin, an unusual lasso Peptide from an understudied halophilic actinomycete.</title>
        <authorList>
            <person name="Metelev M."/>
            <person name="Tietz J.I."/>
            <person name="Melby J.O."/>
            <person name="Blair P.M."/>
            <person name="Zhu L."/>
            <person name="Livnat I."/>
            <person name="Severinov K."/>
            <person name="Mitchell D.A."/>
        </authorList>
    </citation>
    <scope>NUCLEOTIDE SEQUENCE [LARGE SCALE GENOMIC DNA]</scope>
    <source>
        <strain evidence="5">YIM 90003</strain>
    </source>
</reference>
<dbReference type="Gene3D" id="3.90.79.10">
    <property type="entry name" value="Nucleoside Triphosphate Pyrophosphohydrolase"/>
    <property type="match status" value="1"/>
</dbReference>
<evidence type="ECO:0000313" key="4">
    <source>
        <dbReference type="EMBL" id="KII00512.1"/>
    </source>
</evidence>
<dbReference type="Pfam" id="PF00293">
    <property type="entry name" value="NUDIX"/>
    <property type="match status" value="1"/>
</dbReference>
<feature type="region of interest" description="Disordered" evidence="2">
    <location>
        <begin position="1"/>
        <end position="24"/>
    </location>
</feature>
<comment type="caution">
    <text evidence="4">The sequence shown here is derived from an EMBL/GenBank/DDBJ whole genome shotgun (WGS) entry which is preliminary data.</text>
</comment>
<dbReference type="InterPro" id="IPR020084">
    <property type="entry name" value="NUDIX_hydrolase_CS"/>
</dbReference>
<dbReference type="SMART" id="SM00855">
    <property type="entry name" value="PGAM"/>
    <property type="match status" value="1"/>
</dbReference>
<dbReference type="InterPro" id="IPR051325">
    <property type="entry name" value="Nudix_hydrolase_domain"/>
</dbReference>
<dbReference type="Pfam" id="PF00300">
    <property type="entry name" value="His_Phos_1"/>
    <property type="match status" value="1"/>
</dbReference>
<evidence type="ECO:0000259" key="3">
    <source>
        <dbReference type="PROSITE" id="PS51462"/>
    </source>
</evidence>
<dbReference type="PROSITE" id="PS00893">
    <property type="entry name" value="NUDIX_BOX"/>
    <property type="match status" value="1"/>
</dbReference>